<gene>
    <name evidence="1" type="ORF">FHS22_006279</name>
</gene>
<evidence type="ECO:0008006" key="3">
    <source>
        <dbReference type="Google" id="ProtNLM"/>
    </source>
</evidence>
<name>A0A841DDN8_PLAVE</name>
<protein>
    <recommendedName>
        <fullName evidence="3">Winged helix DNA-binding domain-containing protein</fullName>
    </recommendedName>
</protein>
<reference evidence="1 2" key="1">
    <citation type="submission" date="2020-08" db="EMBL/GenBank/DDBJ databases">
        <title>Genomic Encyclopedia of Type Strains, Phase III (KMG-III): the genomes of soil and plant-associated and newly described type strains.</title>
        <authorList>
            <person name="Whitman W."/>
        </authorList>
    </citation>
    <scope>NUCLEOTIDE SEQUENCE [LARGE SCALE GENOMIC DNA]</scope>
    <source>
        <strain evidence="1 2">CECT 3303</strain>
    </source>
</reference>
<dbReference type="InterPro" id="IPR009351">
    <property type="entry name" value="AlkZ-like"/>
</dbReference>
<dbReference type="RefSeq" id="WP_184947615.1">
    <property type="nucleotide sequence ID" value="NZ_BAAAWZ010000004.1"/>
</dbReference>
<dbReference type="Pfam" id="PF06224">
    <property type="entry name" value="AlkZ-like"/>
    <property type="match status" value="1"/>
</dbReference>
<dbReference type="PANTHER" id="PTHR38479">
    <property type="entry name" value="LMO0824 PROTEIN"/>
    <property type="match status" value="1"/>
</dbReference>
<dbReference type="EMBL" id="JACHJJ010000028">
    <property type="protein sequence ID" value="MBB5966977.1"/>
    <property type="molecule type" value="Genomic_DNA"/>
</dbReference>
<comment type="caution">
    <text evidence="1">The sequence shown here is derived from an EMBL/GenBank/DDBJ whole genome shotgun (WGS) entry which is preliminary data.</text>
</comment>
<dbReference type="PANTHER" id="PTHR38479:SF2">
    <property type="entry name" value="WINGED HELIX DNA-BINDING DOMAIN-CONTAINING PROTEIN"/>
    <property type="match status" value="1"/>
</dbReference>
<sequence length="353" mass="37966">MTTPHELALLRLAAQRLAAPGPATPAEAVRLLTAVQAQDYAGALTSIALRTAEGTRGAVEAALDAGEIVRSWPMRGTLHVVAAEDLPWMLETMTPRIIAATRARHAELGLDASSFEEARTLAVDALSGGRRLRRDDLMAVWDAGGLATKGQRGYHMLGHLAQTGVLCLGPVHENEQLIVLTEEWIPAPRRPEREEALGELALRYFRGHGPATLKDFARWTNLLMADARTGLALALPRLARLESGGAEYFMDPAAPELLDSCRSRARGVFLLPGFDEFMLGYGDRGAALPAEFAGRIVPGGNGVFRPTVVSDGRVVGTWNHTGRGARRTLAAAPFTAFSDEVAEELPRLYAALP</sequence>
<keyword evidence="2" id="KW-1185">Reference proteome</keyword>
<evidence type="ECO:0000313" key="2">
    <source>
        <dbReference type="Proteomes" id="UP000562352"/>
    </source>
</evidence>
<accession>A0A841DDN8</accession>
<dbReference type="Proteomes" id="UP000562352">
    <property type="component" value="Unassembled WGS sequence"/>
</dbReference>
<evidence type="ECO:0000313" key="1">
    <source>
        <dbReference type="EMBL" id="MBB5966977.1"/>
    </source>
</evidence>
<organism evidence="1 2">
    <name type="scientific">Planomonospora venezuelensis</name>
    <dbReference type="NCBI Taxonomy" id="1999"/>
    <lineage>
        <taxon>Bacteria</taxon>
        <taxon>Bacillati</taxon>
        <taxon>Actinomycetota</taxon>
        <taxon>Actinomycetes</taxon>
        <taxon>Streptosporangiales</taxon>
        <taxon>Streptosporangiaceae</taxon>
        <taxon>Planomonospora</taxon>
    </lineage>
</organism>
<proteinExistence type="predicted"/>
<dbReference type="AlphaFoldDB" id="A0A841DDN8"/>